<protein>
    <recommendedName>
        <fullName evidence="3">RES domain-containing protein</fullName>
    </recommendedName>
</protein>
<dbReference type="RefSeq" id="WP_046456135.1">
    <property type="nucleotide sequence ID" value="NZ_BAAAOB010000001.1"/>
</dbReference>
<organism evidence="1 2">
    <name type="scientific">Leucobacter iarius</name>
    <dbReference type="NCBI Taxonomy" id="333963"/>
    <lineage>
        <taxon>Bacteria</taxon>
        <taxon>Bacillati</taxon>
        <taxon>Actinomycetota</taxon>
        <taxon>Actinomycetes</taxon>
        <taxon>Micrococcales</taxon>
        <taxon>Microbacteriaceae</taxon>
        <taxon>Leucobacter</taxon>
    </lineage>
</organism>
<sequence>MQHTLHASDVATRHFAPVAPVAQAPRTPYHALGSDSAPRIPAWAEHRSVYRGSGRTLYLVETKNLDAAGNDLQRLSADGWDVRVERSADSARVALMAA</sequence>
<keyword evidence="2" id="KW-1185">Reference proteome</keyword>
<dbReference type="Proteomes" id="UP001500851">
    <property type="component" value="Unassembled WGS sequence"/>
</dbReference>
<reference evidence="1 2" key="1">
    <citation type="journal article" date="2019" name="Int. J. Syst. Evol. Microbiol.">
        <title>The Global Catalogue of Microorganisms (GCM) 10K type strain sequencing project: providing services to taxonomists for standard genome sequencing and annotation.</title>
        <authorList>
            <consortium name="The Broad Institute Genomics Platform"/>
            <consortium name="The Broad Institute Genome Sequencing Center for Infectious Disease"/>
            <person name="Wu L."/>
            <person name="Ma J."/>
        </authorList>
    </citation>
    <scope>NUCLEOTIDE SEQUENCE [LARGE SCALE GENOMIC DNA]</scope>
    <source>
        <strain evidence="1 2">JCM 14736</strain>
    </source>
</reference>
<evidence type="ECO:0000313" key="1">
    <source>
        <dbReference type="EMBL" id="GAA1783534.1"/>
    </source>
</evidence>
<proteinExistence type="predicted"/>
<accession>A0ABN2LC68</accession>
<evidence type="ECO:0008006" key="3">
    <source>
        <dbReference type="Google" id="ProtNLM"/>
    </source>
</evidence>
<evidence type="ECO:0000313" key="2">
    <source>
        <dbReference type="Proteomes" id="UP001500851"/>
    </source>
</evidence>
<comment type="caution">
    <text evidence="1">The sequence shown here is derived from an EMBL/GenBank/DDBJ whole genome shotgun (WGS) entry which is preliminary data.</text>
</comment>
<name>A0ABN2LC68_9MICO</name>
<dbReference type="EMBL" id="BAAAOB010000001">
    <property type="protein sequence ID" value="GAA1783534.1"/>
    <property type="molecule type" value="Genomic_DNA"/>
</dbReference>
<gene>
    <name evidence="1" type="ORF">GCM10009768_10470</name>
</gene>